<comment type="domain">
    <text evidence="12">The clip domain consists of 35-55 residues which are 'knitted' together usually by 3 conserved disulfide bonds forming a clip-like compact structure.</text>
</comment>
<dbReference type="PANTHER" id="PTHR24252">
    <property type="entry name" value="ACROSIN-RELATED"/>
    <property type="match status" value="1"/>
</dbReference>
<reference evidence="15" key="1">
    <citation type="journal article" date="2010" name="PLoS ONE">
        <title>Industrial Melanism in the Peppered Moth Is Not Associated with Genetic Variation in Canonical Melanisation Gene Candidates.</title>
        <authorList>
            <person name="Van't Hof A.E."/>
            <person name="Saccheri I.J."/>
        </authorList>
    </citation>
    <scope>NUCLEOTIDE SEQUENCE</scope>
</reference>
<dbReference type="InterPro" id="IPR033116">
    <property type="entry name" value="TRYPSIN_SER"/>
</dbReference>
<dbReference type="EMBL" id="GU953224">
    <property type="protein sequence ID" value="ADF43208.1"/>
    <property type="molecule type" value="mRNA"/>
</dbReference>
<evidence type="ECO:0000256" key="10">
    <source>
        <dbReference type="ARBA" id="ARBA00024195"/>
    </source>
</evidence>
<evidence type="ECO:0000256" key="4">
    <source>
        <dbReference type="ARBA" id="ARBA00022729"/>
    </source>
</evidence>
<keyword evidence="6 11" id="KW-0720">Serine protease</keyword>
<dbReference type="EC" id="3.4.21.-" evidence="11"/>
<evidence type="ECO:0000259" key="13">
    <source>
        <dbReference type="PROSITE" id="PS50240"/>
    </source>
</evidence>
<keyword evidence="2 12" id="KW-0964">Secreted</keyword>
<name>D5LPT4_BISBE</name>
<dbReference type="InterPro" id="IPR001254">
    <property type="entry name" value="Trypsin_dom"/>
</dbReference>
<dbReference type="InterPro" id="IPR038565">
    <property type="entry name" value="CLIP_sf"/>
</dbReference>
<dbReference type="Gene3D" id="3.30.1640.30">
    <property type="match status" value="1"/>
</dbReference>
<evidence type="ECO:0000256" key="12">
    <source>
        <dbReference type="RuleBase" id="RU366078"/>
    </source>
</evidence>
<dbReference type="MEROPS" id="S01.427"/>
<keyword evidence="4 12" id="KW-0732">Signal</keyword>
<dbReference type="SUPFAM" id="SSF50494">
    <property type="entry name" value="Trypsin-like serine proteases"/>
    <property type="match status" value="1"/>
</dbReference>
<dbReference type="GO" id="GO:0006508">
    <property type="term" value="P:proteolysis"/>
    <property type="evidence" value="ECO:0007669"/>
    <property type="project" value="UniProtKB-KW"/>
</dbReference>
<organism evidence="15">
    <name type="scientific">Biston betularia</name>
    <name type="common">Pepper-and-salt geometer moth</name>
    <name type="synonym">Phalaena betularia</name>
    <dbReference type="NCBI Taxonomy" id="82595"/>
    <lineage>
        <taxon>Eukaryota</taxon>
        <taxon>Metazoa</taxon>
        <taxon>Ecdysozoa</taxon>
        <taxon>Arthropoda</taxon>
        <taxon>Hexapoda</taxon>
        <taxon>Insecta</taxon>
        <taxon>Pterygota</taxon>
        <taxon>Neoptera</taxon>
        <taxon>Endopterygota</taxon>
        <taxon>Lepidoptera</taxon>
        <taxon>Glossata</taxon>
        <taxon>Ditrysia</taxon>
        <taxon>Geometroidea</taxon>
        <taxon>Geometridae</taxon>
        <taxon>Ennominae</taxon>
        <taxon>Biston</taxon>
    </lineage>
</organism>
<dbReference type="FunFam" id="3.30.1640.30:FF:000001">
    <property type="entry name" value="Serine protease 7"/>
    <property type="match status" value="1"/>
</dbReference>
<dbReference type="PROSITE" id="PS51888">
    <property type="entry name" value="CLIP"/>
    <property type="match status" value="1"/>
</dbReference>
<dbReference type="GO" id="GO:0004252">
    <property type="term" value="F:serine-type endopeptidase activity"/>
    <property type="evidence" value="ECO:0007669"/>
    <property type="project" value="UniProtKB-UniRule"/>
</dbReference>
<protein>
    <recommendedName>
        <fullName evidence="12">CLIP domain-containing serine protease</fullName>
        <ecNumber evidence="11">3.4.21.-</ecNumber>
    </recommendedName>
</protein>
<dbReference type="CDD" id="cd00190">
    <property type="entry name" value="Tryp_SPc"/>
    <property type="match status" value="1"/>
</dbReference>
<feature type="domain" description="Peptidase S1" evidence="13">
    <location>
        <begin position="130"/>
        <end position="381"/>
    </location>
</feature>
<evidence type="ECO:0000256" key="7">
    <source>
        <dbReference type="ARBA" id="ARBA00023145"/>
    </source>
</evidence>
<comment type="subcellular location">
    <subcellularLocation>
        <location evidence="1 12">Secreted</location>
    </subcellularLocation>
</comment>
<keyword evidence="8" id="KW-1015">Disulfide bond</keyword>
<feature type="signal peptide" evidence="12">
    <location>
        <begin position="1"/>
        <end position="20"/>
    </location>
</feature>
<evidence type="ECO:0000256" key="11">
    <source>
        <dbReference type="RuleBase" id="RU363034"/>
    </source>
</evidence>
<dbReference type="AlphaFoldDB" id="D5LPT4"/>
<dbReference type="GO" id="GO:0005576">
    <property type="term" value="C:extracellular region"/>
    <property type="evidence" value="ECO:0007669"/>
    <property type="project" value="UniProtKB-SubCell"/>
</dbReference>
<keyword evidence="3 11" id="KW-0645">Protease</keyword>
<dbReference type="SMART" id="SM00680">
    <property type="entry name" value="CLIP"/>
    <property type="match status" value="1"/>
</dbReference>
<dbReference type="Gene3D" id="2.40.10.10">
    <property type="entry name" value="Trypsin-like serine proteases"/>
    <property type="match status" value="2"/>
</dbReference>
<dbReference type="InterPro" id="IPR022700">
    <property type="entry name" value="CLIP"/>
</dbReference>
<dbReference type="PROSITE" id="PS00134">
    <property type="entry name" value="TRYPSIN_HIS"/>
    <property type="match status" value="1"/>
</dbReference>
<evidence type="ECO:0000259" key="14">
    <source>
        <dbReference type="PROSITE" id="PS51888"/>
    </source>
</evidence>
<dbReference type="InterPro" id="IPR009003">
    <property type="entry name" value="Peptidase_S1_PA"/>
</dbReference>
<feature type="domain" description="Clip" evidence="14">
    <location>
        <begin position="22"/>
        <end position="75"/>
    </location>
</feature>
<dbReference type="PROSITE" id="PS50240">
    <property type="entry name" value="TRYPSIN_DOM"/>
    <property type="match status" value="1"/>
</dbReference>
<keyword evidence="5 11" id="KW-0378">Hydrolase</keyword>
<dbReference type="SMART" id="SM00020">
    <property type="entry name" value="Tryp_SPc"/>
    <property type="match status" value="1"/>
</dbReference>
<accession>D5LPT4</accession>
<evidence type="ECO:0000256" key="8">
    <source>
        <dbReference type="ARBA" id="ARBA00023157"/>
    </source>
</evidence>
<keyword evidence="9" id="KW-0325">Glycoprotein</keyword>
<dbReference type="InterPro" id="IPR018114">
    <property type="entry name" value="TRYPSIN_HIS"/>
</dbReference>
<keyword evidence="7" id="KW-0865">Zymogen</keyword>
<feature type="chain" id="PRO_5023976899" description="CLIP domain-containing serine protease" evidence="12">
    <location>
        <begin position="21"/>
        <end position="385"/>
    </location>
</feature>
<dbReference type="PROSITE" id="PS00135">
    <property type="entry name" value="TRYPSIN_SER"/>
    <property type="match status" value="1"/>
</dbReference>
<dbReference type="Pfam" id="PF00089">
    <property type="entry name" value="Trypsin"/>
    <property type="match status" value="1"/>
</dbReference>
<gene>
    <name evidence="15" type="primary">PAP1</name>
</gene>
<sequence length="385" mass="42569">MKMRKQVLLFVSVFWSCVYSQSCVTPLGNPSECVALYDCPNLLNAFEQSPLPSRIINFLRQSQCGFEGYTPKVCCGPLPQTNNNNEQPTTQASQLIHNNIDPSQMDPVHDDDSRPAPRNMCGIDTNGDRIYGGQITDLDEFPWMCLMGYRTRTNTMTYQCGGVLVNKRYVLTAAHCITGQIETKVGTLTTVRLGEYDIQSPVDCIDNNCADPPQEIPVQVAVPHPGYKDKNRNRNDDIGLVMLSRRANYNYYVQPICLVSSNDGVEVGSDVYVAGWGKTLNGKNSPVKLKLGMPIFDHNECVNKYQTLSATITNKQLCAGGVFSKDSCTGDSGGPLMRKRPEGIWETVAVVSFGHGCGRDGWPGVYTSVASYLDWIQNTMRSTNV</sequence>
<dbReference type="InterPro" id="IPR043504">
    <property type="entry name" value="Peptidase_S1_PA_chymotrypsin"/>
</dbReference>
<evidence type="ECO:0000256" key="5">
    <source>
        <dbReference type="ARBA" id="ARBA00022801"/>
    </source>
</evidence>
<dbReference type="InterPro" id="IPR001314">
    <property type="entry name" value="Peptidase_S1A"/>
</dbReference>
<comment type="similarity">
    <text evidence="10 12">Belongs to the peptidase S1 family. CLIP subfamily.</text>
</comment>
<evidence type="ECO:0000256" key="3">
    <source>
        <dbReference type="ARBA" id="ARBA00022670"/>
    </source>
</evidence>
<evidence type="ECO:0000256" key="6">
    <source>
        <dbReference type="ARBA" id="ARBA00022825"/>
    </source>
</evidence>
<dbReference type="Pfam" id="PF12032">
    <property type="entry name" value="CLIP"/>
    <property type="match status" value="1"/>
</dbReference>
<proteinExistence type="evidence at transcript level"/>
<evidence type="ECO:0000256" key="9">
    <source>
        <dbReference type="ARBA" id="ARBA00023180"/>
    </source>
</evidence>
<dbReference type="PRINTS" id="PR00722">
    <property type="entry name" value="CHYMOTRYPSIN"/>
</dbReference>
<evidence type="ECO:0000256" key="1">
    <source>
        <dbReference type="ARBA" id="ARBA00004613"/>
    </source>
</evidence>
<evidence type="ECO:0000313" key="15">
    <source>
        <dbReference type="EMBL" id="ADF43208.1"/>
    </source>
</evidence>
<evidence type="ECO:0000256" key="2">
    <source>
        <dbReference type="ARBA" id="ARBA00022525"/>
    </source>
</evidence>
<dbReference type="PANTHER" id="PTHR24252:SF7">
    <property type="entry name" value="HYALIN"/>
    <property type="match status" value="1"/>
</dbReference>
<dbReference type="FunFam" id="2.40.10.10:FF:000146">
    <property type="entry name" value="Serine protease 53"/>
    <property type="match status" value="1"/>
</dbReference>